<dbReference type="KEGG" id="fes:HER31_08625"/>
<feature type="domain" description="Nitroreductase" evidence="6">
    <location>
        <begin position="14"/>
        <end position="202"/>
    </location>
</feature>
<keyword evidence="5" id="KW-0560">Oxidoreductase</keyword>
<organism evidence="7 8">
    <name type="scientific">Ferrimonas lipolytica</name>
    <dbReference type="NCBI Taxonomy" id="2724191"/>
    <lineage>
        <taxon>Bacteria</taxon>
        <taxon>Pseudomonadati</taxon>
        <taxon>Pseudomonadota</taxon>
        <taxon>Gammaproteobacteria</taxon>
        <taxon>Alteromonadales</taxon>
        <taxon>Ferrimonadaceae</taxon>
        <taxon>Ferrimonas</taxon>
    </lineage>
</organism>
<dbReference type="Proteomes" id="UP000501602">
    <property type="component" value="Chromosome"/>
</dbReference>
<dbReference type="Gene3D" id="3.40.109.10">
    <property type="entry name" value="NADH Oxidase"/>
    <property type="match status" value="1"/>
</dbReference>
<comment type="cofactor">
    <cofactor evidence="1">
        <name>FMN</name>
        <dbReference type="ChEBI" id="CHEBI:58210"/>
    </cofactor>
</comment>
<gene>
    <name evidence="7" type="ORF">HER31_08625</name>
</gene>
<keyword evidence="8" id="KW-1185">Reference proteome</keyword>
<dbReference type="RefSeq" id="WP_168660195.1">
    <property type="nucleotide sequence ID" value="NZ_CP051180.1"/>
</dbReference>
<dbReference type="PANTHER" id="PTHR43673">
    <property type="entry name" value="NAD(P)H NITROREDUCTASE YDGI-RELATED"/>
    <property type="match status" value="1"/>
</dbReference>
<dbReference type="EMBL" id="CP051180">
    <property type="protein sequence ID" value="QIZ76934.1"/>
    <property type="molecule type" value="Genomic_DNA"/>
</dbReference>
<keyword evidence="4" id="KW-0288">FMN</keyword>
<evidence type="ECO:0000256" key="1">
    <source>
        <dbReference type="ARBA" id="ARBA00001917"/>
    </source>
</evidence>
<evidence type="ECO:0000256" key="4">
    <source>
        <dbReference type="ARBA" id="ARBA00022643"/>
    </source>
</evidence>
<reference evidence="7 8" key="1">
    <citation type="submission" date="2020-04" db="EMBL/GenBank/DDBJ databases">
        <title>Ferrimonas sp. S7 isolated from sea water.</title>
        <authorList>
            <person name="Bae S.S."/>
            <person name="Baek K."/>
        </authorList>
    </citation>
    <scope>NUCLEOTIDE SEQUENCE [LARGE SCALE GENOMIC DNA]</scope>
    <source>
        <strain evidence="7 8">S7</strain>
    </source>
</reference>
<dbReference type="AlphaFoldDB" id="A0A6H1UD17"/>
<evidence type="ECO:0000256" key="3">
    <source>
        <dbReference type="ARBA" id="ARBA00022630"/>
    </source>
</evidence>
<dbReference type="CDD" id="cd02136">
    <property type="entry name" value="PnbA_NfnB-like"/>
    <property type="match status" value="1"/>
</dbReference>
<dbReference type="SUPFAM" id="SSF55469">
    <property type="entry name" value="FMN-dependent nitroreductase-like"/>
    <property type="match status" value="1"/>
</dbReference>
<protein>
    <submittedName>
        <fullName evidence="7">Nitroreductase</fullName>
    </submittedName>
</protein>
<proteinExistence type="inferred from homology"/>
<evidence type="ECO:0000313" key="7">
    <source>
        <dbReference type="EMBL" id="QIZ76934.1"/>
    </source>
</evidence>
<dbReference type="PANTHER" id="PTHR43673:SF2">
    <property type="entry name" value="NITROREDUCTASE"/>
    <property type="match status" value="1"/>
</dbReference>
<dbReference type="GO" id="GO:0016491">
    <property type="term" value="F:oxidoreductase activity"/>
    <property type="evidence" value="ECO:0007669"/>
    <property type="project" value="UniProtKB-KW"/>
</dbReference>
<keyword evidence="3" id="KW-0285">Flavoprotein</keyword>
<evidence type="ECO:0000256" key="2">
    <source>
        <dbReference type="ARBA" id="ARBA00007118"/>
    </source>
</evidence>
<evidence type="ECO:0000259" key="6">
    <source>
        <dbReference type="Pfam" id="PF00881"/>
    </source>
</evidence>
<dbReference type="InterPro" id="IPR029479">
    <property type="entry name" value="Nitroreductase"/>
</dbReference>
<dbReference type="InterPro" id="IPR000415">
    <property type="entry name" value="Nitroreductase-like"/>
</dbReference>
<dbReference type="Pfam" id="PF00881">
    <property type="entry name" value="Nitroreductase"/>
    <property type="match status" value="1"/>
</dbReference>
<evidence type="ECO:0000256" key="5">
    <source>
        <dbReference type="ARBA" id="ARBA00023002"/>
    </source>
</evidence>
<comment type="similarity">
    <text evidence="2">Belongs to the nitroreductase family.</text>
</comment>
<name>A0A6H1UD17_9GAMM</name>
<evidence type="ECO:0000313" key="8">
    <source>
        <dbReference type="Proteomes" id="UP000501602"/>
    </source>
</evidence>
<accession>A0A6H1UD17</accession>
<sequence>MPIDYQDATLATVLRNRRSVRGFTPQAIEPELLRSIFAEAQLSPSNCNTQPWQTYVASGDSCNQLRQGLVEQIMAGTPPKAEFEYFSKFKGQHRTRQVECAEALYGAMGIPREDKRGRMGALVRNYQFFDAPHVAFICMDKEFDIVNGLDIGVYLQTLMLIMEANGVASCAQGALAYFPPLVKEVLGIPEQEGILVGVSFGYEDTQVAANNARTNRAPIEQCVVFKD</sequence>